<dbReference type="AlphaFoldDB" id="A0A9E8HPU5"/>
<proteinExistence type="inferred from homology"/>
<gene>
    <name evidence="2" type="primary">yidD</name>
    <name evidence="2" type="ORF">NNL22_00010</name>
</gene>
<dbReference type="HAMAP" id="MF_00386">
    <property type="entry name" value="UPF0161_YidD"/>
    <property type="match status" value="1"/>
</dbReference>
<keyword evidence="1" id="KW-1003">Cell membrane</keyword>
<dbReference type="SMART" id="SM01234">
    <property type="entry name" value="Haemolytic"/>
    <property type="match status" value="1"/>
</dbReference>
<dbReference type="Pfam" id="PF01809">
    <property type="entry name" value="YidD"/>
    <property type="match status" value="1"/>
</dbReference>
<comment type="subcellular location">
    <subcellularLocation>
        <location evidence="1">Cell membrane</location>
        <topology evidence="1">Peripheral membrane protein</topology>
        <orientation evidence="1">Cytoplasmic side</orientation>
    </subcellularLocation>
</comment>
<dbReference type="PANTHER" id="PTHR33383:SF1">
    <property type="entry name" value="MEMBRANE PROTEIN INSERTION EFFICIENCY FACTOR-RELATED"/>
    <property type="match status" value="1"/>
</dbReference>
<organism evidence="2 3">
    <name type="scientific">Alkalimarinus sediminis</name>
    <dbReference type="NCBI Taxonomy" id="1632866"/>
    <lineage>
        <taxon>Bacteria</taxon>
        <taxon>Pseudomonadati</taxon>
        <taxon>Pseudomonadota</taxon>
        <taxon>Gammaproteobacteria</taxon>
        <taxon>Alteromonadales</taxon>
        <taxon>Alteromonadaceae</taxon>
        <taxon>Alkalimarinus</taxon>
    </lineage>
</organism>
<keyword evidence="3" id="KW-1185">Reference proteome</keyword>
<protein>
    <recommendedName>
        <fullName evidence="1">Putative membrane protein insertion efficiency factor</fullName>
    </recommendedName>
</protein>
<sequence length="95" mass="10905">MMAKLAILIVRFYQYCISPFLGNNCRYYPSCSSYTLTAIERFGLLKGSYLGLRRLLRCHPWSEGGIDHVPHQHHCIQAHSSLCSEKHKPEPEQVA</sequence>
<dbReference type="NCBIfam" id="TIGR00278">
    <property type="entry name" value="membrane protein insertion efficiency factor YidD"/>
    <property type="match status" value="1"/>
</dbReference>
<dbReference type="KEGG" id="asem:NNL22_00010"/>
<reference evidence="2" key="1">
    <citation type="submission" date="2022-07" db="EMBL/GenBank/DDBJ databases">
        <title>Alkalimarinus sp. nov., isolated from gut of a Alitta virens.</title>
        <authorList>
            <person name="Yang A.I."/>
            <person name="Shin N.-R."/>
        </authorList>
    </citation>
    <scope>NUCLEOTIDE SEQUENCE</scope>
    <source>
        <strain evidence="2">FA028</strain>
    </source>
</reference>
<dbReference type="EMBL" id="CP101527">
    <property type="protein sequence ID" value="UZW76891.1"/>
    <property type="molecule type" value="Genomic_DNA"/>
</dbReference>
<dbReference type="GO" id="GO:0005886">
    <property type="term" value="C:plasma membrane"/>
    <property type="evidence" value="ECO:0007669"/>
    <property type="project" value="UniProtKB-SubCell"/>
</dbReference>
<dbReference type="InterPro" id="IPR002696">
    <property type="entry name" value="Membr_insert_effic_factor_YidD"/>
</dbReference>
<dbReference type="Proteomes" id="UP001164472">
    <property type="component" value="Chromosome"/>
</dbReference>
<comment type="function">
    <text evidence="1">Could be involved in insertion of integral membrane proteins into the membrane.</text>
</comment>
<comment type="similarity">
    <text evidence="1">Belongs to the UPF0161 family.</text>
</comment>
<keyword evidence="1" id="KW-0472">Membrane</keyword>
<accession>A0A9E8HPU5</accession>
<name>A0A9E8HPU5_9ALTE</name>
<dbReference type="PANTHER" id="PTHR33383">
    <property type="entry name" value="MEMBRANE PROTEIN INSERTION EFFICIENCY FACTOR-RELATED"/>
    <property type="match status" value="1"/>
</dbReference>
<evidence type="ECO:0000313" key="3">
    <source>
        <dbReference type="Proteomes" id="UP001164472"/>
    </source>
</evidence>
<evidence type="ECO:0000256" key="1">
    <source>
        <dbReference type="HAMAP-Rule" id="MF_00386"/>
    </source>
</evidence>
<evidence type="ECO:0000313" key="2">
    <source>
        <dbReference type="EMBL" id="UZW76891.1"/>
    </source>
</evidence>